<evidence type="ECO:0008006" key="3">
    <source>
        <dbReference type="Google" id="ProtNLM"/>
    </source>
</evidence>
<sequence>MAIKHRHGVVRAAYAFTSALALLLKRLGKHNVVEEPDILGMEPDITFGQQGSLTMIETKFYRRSSPPPASLFKRAIEHAYDRGSKIGAAKIILAISCPISERFQNVANAFPVVEVWDEIKLFEMAAPFPEIVTLFERIFEVDTSKSVEILSSSSAAHSISGGDAPPSEPKKGKALAEALAAIVRGRDMAADFENACINALKYLFEKDLHGWHEQSRTVDTLHRRDLVCRILAEAAEVWCLMLEDLGSRYVVFEFKNYSNPITQHEIVTTERYLYPSALRKVAIVISHEDCADSAKAVIAGAMREYGKLIIPLSVPEIVNLLNGKDEGSDPNTYLFERVDQFLLGLGR</sequence>
<dbReference type="EMBL" id="QJRO01000021">
    <property type="protein sequence ID" value="PYB76109.1"/>
    <property type="molecule type" value="Genomic_DNA"/>
</dbReference>
<dbReference type="RefSeq" id="WP_110703601.1">
    <property type="nucleotide sequence ID" value="NZ_QJRO01000021.1"/>
</dbReference>
<dbReference type="AlphaFoldDB" id="A0A2V4HGT4"/>
<gene>
    <name evidence="1" type="ORF">DMX07_22185</name>
</gene>
<proteinExistence type="predicted"/>
<accession>A0A2V4HGT4</accession>
<reference evidence="1 2" key="1">
    <citation type="submission" date="2018-06" db="EMBL/GenBank/DDBJ databases">
        <title>Pseudomonas diversity within urban Lake Michigan freshwaters.</title>
        <authorList>
            <person name="Batrich M."/>
            <person name="Hatzopoulos T."/>
            <person name="Putonti C."/>
        </authorList>
    </citation>
    <scope>NUCLEOTIDE SEQUENCE [LARGE SCALE GENOMIC DNA]</scope>
    <source>
        <strain evidence="1 2">LBp-160603</strain>
    </source>
</reference>
<organism evidence="1 2">
    <name type="scientific">Pseudomonas soli</name>
    <dbReference type="NCBI Taxonomy" id="1306993"/>
    <lineage>
        <taxon>Bacteria</taxon>
        <taxon>Pseudomonadati</taxon>
        <taxon>Pseudomonadota</taxon>
        <taxon>Gammaproteobacteria</taxon>
        <taxon>Pseudomonadales</taxon>
        <taxon>Pseudomonadaceae</taxon>
        <taxon>Pseudomonas</taxon>
    </lineage>
</organism>
<evidence type="ECO:0000313" key="2">
    <source>
        <dbReference type="Proteomes" id="UP000247620"/>
    </source>
</evidence>
<protein>
    <recommendedName>
        <fullName evidence="3">Restriction endonuclease type IV Mrr domain-containing protein</fullName>
    </recommendedName>
</protein>
<name>A0A2V4HGT4_9PSED</name>
<evidence type="ECO:0000313" key="1">
    <source>
        <dbReference type="EMBL" id="PYB76109.1"/>
    </source>
</evidence>
<comment type="caution">
    <text evidence="1">The sequence shown here is derived from an EMBL/GenBank/DDBJ whole genome shotgun (WGS) entry which is preliminary data.</text>
</comment>
<dbReference type="Proteomes" id="UP000247620">
    <property type="component" value="Unassembled WGS sequence"/>
</dbReference>